<accession>A0A1X7RLJ4</accession>
<organism evidence="1 2">
    <name type="scientific">Zymoseptoria tritici (strain ST99CH_3D7)</name>
    <dbReference type="NCBI Taxonomy" id="1276538"/>
    <lineage>
        <taxon>Eukaryota</taxon>
        <taxon>Fungi</taxon>
        <taxon>Dikarya</taxon>
        <taxon>Ascomycota</taxon>
        <taxon>Pezizomycotina</taxon>
        <taxon>Dothideomycetes</taxon>
        <taxon>Dothideomycetidae</taxon>
        <taxon>Mycosphaerellales</taxon>
        <taxon>Mycosphaerellaceae</taxon>
        <taxon>Zymoseptoria</taxon>
    </lineage>
</organism>
<keyword evidence="2" id="KW-1185">Reference proteome</keyword>
<reference evidence="1 2" key="1">
    <citation type="submission" date="2016-06" db="EMBL/GenBank/DDBJ databases">
        <authorList>
            <person name="Kjaerup R.B."/>
            <person name="Dalgaard T.S."/>
            <person name="Juul-Madsen H.R."/>
        </authorList>
    </citation>
    <scope>NUCLEOTIDE SEQUENCE [LARGE SCALE GENOMIC DNA]</scope>
</reference>
<evidence type="ECO:0000313" key="1">
    <source>
        <dbReference type="EMBL" id="SMQ48081.1"/>
    </source>
</evidence>
<gene>
    <name evidence="1" type="ORF">ZT3D7_G3230</name>
</gene>
<dbReference type="PANTHER" id="PTHR42085:SF1">
    <property type="entry name" value="F-BOX DOMAIN-CONTAINING PROTEIN"/>
    <property type="match status" value="1"/>
</dbReference>
<evidence type="ECO:0000313" key="2">
    <source>
        <dbReference type="Proteomes" id="UP000215127"/>
    </source>
</evidence>
<protein>
    <recommendedName>
        <fullName evidence="3">F-box domain-containing protein</fullName>
    </recommendedName>
</protein>
<proteinExistence type="predicted"/>
<dbReference type="AlphaFoldDB" id="A0A1X7RLJ4"/>
<dbReference type="Proteomes" id="UP000215127">
    <property type="component" value="Chromosome 2"/>
</dbReference>
<sequence length="261" mass="30382">MENSPFRKLPRELRRKIYRYALTKPYPIELLAVSTTTRHSRLPRLLPAPISYMRHANILALTIVCRDLYEETIPVFLQENTFRIITQLDVPSWGLTLHAFNLETARALLLCNAKLGLWLLGLDENLPHLRNFQVELWPSPNLRFERMVSTYRMCGLIFSIVQRQSGVDLVLNLRVPCSDPLGIGGWFEMSFMGSDTSAARIGLEESEARLKLQLEENRAGLTFAQMEWTHTAREADVRRIQMLLDLIELHPRWWRRVVRST</sequence>
<dbReference type="PANTHER" id="PTHR42085">
    <property type="entry name" value="F-BOX DOMAIN-CONTAINING PROTEIN"/>
    <property type="match status" value="1"/>
</dbReference>
<evidence type="ECO:0008006" key="3">
    <source>
        <dbReference type="Google" id="ProtNLM"/>
    </source>
</evidence>
<name>A0A1X7RLJ4_ZYMT9</name>
<dbReference type="InterPro" id="IPR038883">
    <property type="entry name" value="AN11006-like"/>
</dbReference>
<dbReference type="EMBL" id="LT853693">
    <property type="protein sequence ID" value="SMQ48081.1"/>
    <property type="molecule type" value="Genomic_DNA"/>
</dbReference>